<evidence type="ECO:0000256" key="2">
    <source>
        <dbReference type="ARBA" id="ARBA00022737"/>
    </source>
</evidence>
<keyword evidence="4" id="KW-0472">Membrane</keyword>
<dbReference type="EMBL" id="LUGG01000005">
    <property type="protein sequence ID" value="OBZ74967.1"/>
    <property type="molecule type" value="Genomic_DNA"/>
</dbReference>
<comment type="caution">
    <text evidence="5">The sequence shown here is derived from an EMBL/GenBank/DDBJ whole genome shotgun (WGS) entry which is preliminary data.</text>
</comment>
<sequence>MAIHSPTLVSRLFTPGACHGWLWAQFVQYGIALYVMSALRDGIVRGQLIIEDSHGKHSFGSNEPGVKHPLVLMSVSSDSLWARVFLSHDMGLSEAYLNGEFDVSSLKGLFDLWLENRQTLQGLITVFSSFVAFASGLAITILGRQSLSMAVQNVVEAYDTSNELFKCFLSKEMMYSCALWDDAEHGVRGDLTVGSAPDDLHNAQMRKIKHILKKARIAPGHRLLEIGTGWGAMAIEAARQGCTVDTVTLSTQQKLLAEERAAAAGLSDRVRVHLLDYRQLPPSFKGAFDSFVSCEMVEATGLRDHPTYFKVIDWALKPHRSVAVISATTQPEFRYSNFQPDDFGRHYHWANTFLPNATYFPVTAQQAVKGRLVLHSVEDHGPHYPRTLREWARRFEQNFTGDVVAKLIEEQPQLADPHSLEAFRRKWRYMFAYAEAGYARAYSSLNCWTFARPDVKTGAIQSVLKGHTGTVWSIVFSPDSHRIVTGSNDGTSRVWDAESGNTLAILSEHRGPVWCVGFSPDGKRALVASSDATIKIYDSFECTEILSLQGHDSIANTVSYSPDGSHIASGLKDRSVQIWNASIGECLADLAGHTDNVTSVLFSPDGNNVVSSCRGMLSIWNLGTLLESDHRLV</sequence>
<dbReference type="OMA" id="PSPRQWS"/>
<dbReference type="CDD" id="cd02440">
    <property type="entry name" value="AdoMet_MTases"/>
    <property type="match status" value="1"/>
</dbReference>
<dbReference type="InterPro" id="IPR001680">
    <property type="entry name" value="WD40_rpt"/>
</dbReference>
<protein>
    <submittedName>
        <fullName evidence="5">Tuberculostearic acid methyltransferase UfaA1</fullName>
    </submittedName>
</protein>
<dbReference type="GO" id="GO:0032259">
    <property type="term" value="P:methylation"/>
    <property type="evidence" value="ECO:0007669"/>
    <property type="project" value="UniProtKB-KW"/>
</dbReference>
<keyword evidence="2" id="KW-0677">Repeat</keyword>
<dbReference type="PROSITE" id="PS00678">
    <property type="entry name" value="WD_REPEATS_1"/>
    <property type="match status" value="1"/>
</dbReference>
<dbReference type="SMART" id="SM00320">
    <property type="entry name" value="WD40"/>
    <property type="match status" value="4"/>
</dbReference>
<dbReference type="InterPro" id="IPR036322">
    <property type="entry name" value="WD40_repeat_dom_sf"/>
</dbReference>
<keyword evidence="6" id="KW-1185">Reference proteome</keyword>
<feature type="repeat" description="WD" evidence="3">
    <location>
        <begin position="464"/>
        <end position="505"/>
    </location>
</feature>
<keyword evidence="4" id="KW-0812">Transmembrane</keyword>
<keyword evidence="1 3" id="KW-0853">WD repeat</keyword>
<evidence type="ECO:0000313" key="5">
    <source>
        <dbReference type="EMBL" id="OBZ74967.1"/>
    </source>
</evidence>
<proteinExistence type="predicted"/>
<dbReference type="Proteomes" id="UP000092993">
    <property type="component" value="Unassembled WGS sequence"/>
</dbReference>
<feature type="transmembrane region" description="Helical" evidence="4">
    <location>
        <begin position="20"/>
        <end position="39"/>
    </location>
</feature>
<dbReference type="InterPro" id="IPR029063">
    <property type="entry name" value="SAM-dependent_MTases_sf"/>
</dbReference>
<dbReference type="AlphaFoldDB" id="A0A1C7MEC1"/>
<dbReference type="STRING" id="5627.A0A1C7MEC1"/>
<dbReference type="PANTHER" id="PTHR43667:SF2">
    <property type="entry name" value="FATTY ACID C-METHYL TRANSFERASE"/>
    <property type="match status" value="1"/>
</dbReference>
<feature type="repeat" description="WD" evidence="3">
    <location>
        <begin position="506"/>
        <end position="538"/>
    </location>
</feature>
<name>A0A1C7MEC1_GRIFR</name>
<dbReference type="InterPro" id="IPR050723">
    <property type="entry name" value="CFA/CMAS"/>
</dbReference>
<dbReference type="Gene3D" id="3.40.50.150">
    <property type="entry name" value="Vaccinia Virus protein VP39"/>
    <property type="match status" value="1"/>
</dbReference>
<dbReference type="PROSITE" id="PS50082">
    <property type="entry name" value="WD_REPEATS_2"/>
    <property type="match status" value="4"/>
</dbReference>
<evidence type="ECO:0000313" key="6">
    <source>
        <dbReference type="Proteomes" id="UP000092993"/>
    </source>
</evidence>
<dbReference type="OrthoDB" id="8300214at2759"/>
<feature type="repeat" description="WD" evidence="3">
    <location>
        <begin position="548"/>
        <end position="589"/>
    </location>
</feature>
<dbReference type="Pfam" id="PF02353">
    <property type="entry name" value="CMAS"/>
    <property type="match status" value="1"/>
</dbReference>
<evidence type="ECO:0000256" key="1">
    <source>
        <dbReference type="ARBA" id="ARBA00022574"/>
    </source>
</evidence>
<keyword evidence="5" id="KW-0489">Methyltransferase</keyword>
<dbReference type="Gene3D" id="2.130.10.10">
    <property type="entry name" value="YVTN repeat-like/Quinoprotein amine dehydrogenase"/>
    <property type="match status" value="2"/>
</dbReference>
<dbReference type="InterPro" id="IPR019775">
    <property type="entry name" value="WD40_repeat_CS"/>
</dbReference>
<evidence type="ECO:0000256" key="3">
    <source>
        <dbReference type="PROSITE-ProRule" id="PRU00221"/>
    </source>
</evidence>
<dbReference type="SUPFAM" id="SSF53335">
    <property type="entry name" value="S-adenosyl-L-methionine-dependent methyltransferases"/>
    <property type="match status" value="1"/>
</dbReference>
<dbReference type="Pfam" id="PF00400">
    <property type="entry name" value="WD40"/>
    <property type="match status" value="4"/>
</dbReference>
<organism evidence="5 6">
    <name type="scientific">Grifola frondosa</name>
    <name type="common">Maitake</name>
    <name type="synonym">Polyporus frondosus</name>
    <dbReference type="NCBI Taxonomy" id="5627"/>
    <lineage>
        <taxon>Eukaryota</taxon>
        <taxon>Fungi</taxon>
        <taxon>Dikarya</taxon>
        <taxon>Basidiomycota</taxon>
        <taxon>Agaricomycotina</taxon>
        <taxon>Agaricomycetes</taxon>
        <taxon>Polyporales</taxon>
        <taxon>Grifolaceae</taxon>
        <taxon>Grifola</taxon>
    </lineage>
</organism>
<keyword evidence="5" id="KW-0808">Transferase</keyword>
<dbReference type="InterPro" id="IPR015943">
    <property type="entry name" value="WD40/YVTN_repeat-like_dom_sf"/>
</dbReference>
<feature type="repeat" description="WD" evidence="3">
    <location>
        <begin position="590"/>
        <end position="622"/>
    </location>
</feature>
<keyword evidence="4" id="KW-1133">Transmembrane helix</keyword>
<dbReference type="PANTHER" id="PTHR43667">
    <property type="entry name" value="CYCLOPROPANE-FATTY-ACYL-PHOSPHOLIPID SYNTHASE"/>
    <property type="match status" value="1"/>
</dbReference>
<dbReference type="CDD" id="cd00200">
    <property type="entry name" value="WD40"/>
    <property type="match status" value="1"/>
</dbReference>
<accession>A0A1C7MEC1</accession>
<reference evidence="5 6" key="1">
    <citation type="submission" date="2016-03" db="EMBL/GenBank/DDBJ databases">
        <title>Whole genome sequencing of Grifola frondosa 9006-11.</title>
        <authorList>
            <person name="Min B."/>
            <person name="Park H."/>
            <person name="Kim J.-G."/>
            <person name="Cho H."/>
            <person name="Oh Y.-L."/>
            <person name="Kong W.-S."/>
            <person name="Choi I.-G."/>
        </authorList>
    </citation>
    <scope>NUCLEOTIDE SEQUENCE [LARGE SCALE GENOMIC DNA]</scope>
    <source>
        <strain evidence="5 6">9006-11</strain>
    </source>
</reference>
<dbReference type="SUPFAM" id="SSF50978">
    <property type="entry name" value="WD40 repeat-like"/>
    <property type="match status" value="1"/>
</dbReference>
<dbReference type="GO" id="GO:0008168">
    <property type="term" value="F:methyltransferase activity"/>
    <property type="evidence" value="ECO:0007669"/>
    <property type="project" value="UniProtKB-KW"/>
</dbReference>
<feature type="transmembrane region" description="Helical" evidence="4">
    <location>
        <begin position="122"/>
        <end position="143"/>
    </location>
</feature>
<dbReference type="PROSITE" id="PS50294">
    <property type="entry name" value="WD_REPEATS_REGION"/>
    <property type="match status" value="3"/>
</dbReference>
<evidence type="ECO:0000256" key="4">
    <source>
        <dbReference type="SAM" id="Phobius"/>
    </source>
</evidence>
<gene>
    <name evidence="5" type="primary">ufaA1_0</name>
    <name evidence="5" type="ORF">A0H81_05665</name>
</gene>